<evidence type="ECO:0000313" key="1">
    <source>
        <dbReference type="EMBL" id="KAG0515175.1"/>
    </source>
</evidence>
<sequence length="111" mass="12579">ETLDHIVLGCVFSHQVWHLLLPRIGLPDIVAPGDIDLFILWTWAHRAPLRCMKGIDSLIILTSWLLRKEHNPQTFIDVATSAQGLRLAILEEAALWHRASFLCLSPLLLLL</sequence>
<organism evidence="1 2">
    <name type="scientific">Sorghum bicolor</name>
    <name type="common">Sorghum</name>
    <name type="synonym">Sorghum vulgare</name>
    <dbReference type="NCBI Taxonomy" id="4558"/>
    <lineage>
        <taxon>Eukaryota</taxon>
        <taxon>Viridiplantae</taxon>
        <taxon>Streptophyta</taxon>
        <taxon>Embryophyta</taxon>
        <taxon>Tracheophyta</taxon>
        <taxon>Spermatophyta</taxon>
        <taxon>Magnoliopsida</taxon>
        <taxon>Liliopsida</taxon>
        <taxon>Poales</taxon>
        <taxon>Poaceae</taxon>
        <taxon>PACMAD clade</taxon>
        <taxon>Panicoideae</taxon>
        <taxon>Andropogonodae</taxon>
        <taxon>Andropogoneae</taxon>
        <taxon>Sorghinae</taxon>
        <taxon>Sorghum</taxon>
    </lineage>
</organism>
<dbReference type="AlphaFoldDB" id="A0A921Q6W0"/>
<name>A0A921Q6W0_SORBI</name>
<feature type="non-terminal residue" evidence="1">
    <location>
        <position position="1"/>
    </location>
</feature>
<proteinExistence type="predicted"/>
<accession>A0A921Q6W0</accession>
<evidence type="ECO:0008006" key="3">
    <source>
        <dbReference type="Google" id="ProtNLM"/>
    </source>
</evidence>
<gene>
    <name evidence="1" type="ORF">BDA96_10G256200</name>
</gene>
<dbReference type="EMBL" id="CM027689">
    <property type="protein sequence ID" value="KAG0515175.1"/>
    <property type="molecule type" value="Genomic_DNA"/>
</dbReference>
<evidence type="ECO:0000313" key="2">
    <source>
        <dbReference type="Proteomes" id="UP000807115"/>
    </source>
</evidence>
<reference evidence="1" key="2">
    <citation type="submission" date="2020-10" db="EMBL/GenBank/DDBJ databases">
        <authorList>
            <person name="Cooper E.A."/>
            <person name="Brenton Z.W."/>
            <person name="Flinn B.S."/>
            <person name="Jenkins J."/>
            <person name="Shu S."/>
            <person name="Flowers D."/>
            <person name="Luo F."/>
            <person name="Wang Y."/>
            <person name="Xia P."/>
            <person name="Barry K."/>
            <person name="Daum C."/>
            <person name="Lipzen A."/>
            <person name="Yoshinaga Y."/>
            <person name="Schmutz J."/>
            <person name="Saski C."/>
            <person name="Vermerris W."/>
            <person name="Kresovich S."/>
        </authorList>
    </citation>
    <scope>NUCLEOTIDE SEQUENCE</scope>
</reference>
<dbReference type="Proteomes" id="UP000807115">
    <property type="component" value="Chromosome 10"/>
</dbReference>
<protein>
    <recommendedName>
        <fullName evidence="3">Reverse transcriptase zinc-binding domain-containing protein</fullName>
    </recommendedName>
</protein>
<reference evidence="1" key="1">
    <citation type="journal article" date="2019" name="BMC Genomics">
        <title>A new reference genome for Sorghum bicolor reveals high levels of sequence similarity between sweet and grain genotypes: implications for the genetics of sugar metabolism.</title>
        <authorList>
            <person name="Cooper E.A."/>
            <person name="Brenton Z.W."/>
            <person name="Flinn B.S."/>
            <person name="Jenkins J."/>
            <person name="Shu S."/>
            <person name="Flowers D."/>
            <person name="Luo F."/>
            <person name="Wang Y."/>
            <person name="Xia P."/>
            <person name="Barry K."/>
            <person name="Daum C."/>
            <person name="Lipzen A."/>
            <person name="Yoshinaga Y."/>
            <person name="Schmutz J."/>
            <person name="Saski C."/>
            <person name="Vermerris W."/>
            <person name="Kresovich S."/>
        </authorList>
    </citation>
    <scope>NUCLEOTIDE SEQUENCE</scope>
</reference>
<comment type="caution">
    <text evidence="1">The sequence shown here is derived from an EMBL/GenBank/DDBJ whole genome shotgun (WGS) entry which is preliminary data.</text>
</comment>